<feature type="transmembrane region" description="Helical" evidence="1">
    <location>
        <begin position="614"/>
        <end position="633"/>
    </location>
</feature>
<reference evidence="2" key="1">
    <citation type="submission" date="2022-03" db="EMBL/GenBank/DDBJ databases">
        <title>Comparative Genomics of East African Camel-Associated Staphylococcaceae spp.: Diversity and Inheritance of Traits Involved in Host-Pathogen Interactions.</title>
        <authorList>
            <person name="Akarsu H."/>
            <person name="Liljander A."/>
            <person name="Younan M."/>
            <person name="Brodard I."/>
            <person name="Glucks I."/>
            <person name="Labroussaa F."/>
            <person name="Overesch G."/>
            <person name="Kuhnert P."/>
            <person name="Perreten V."/>
            <person name="Drexler J.F."/>
            <person name="Corman V.M."/>
            <person name="Falquet L."/>
            <person name="Jores J."/>
        </authorList>
    </citation>
    <scope>NUCLEOTIDE SEQUENCE</scope>
    <source>
        <strain evidence="2">IVB6197</strain>
    </source>
</reference>
<dbReference type="Proteomes" id="UP001065705">
    <property type="component" value="Chromosome"/>
</dbReference>
<organism evidence="2 3">
    <name type="scientific">Staphylococcus agnetis</name>
    <dbReference type="NCBI Taxonomy" id="985762"/>
    <lineage>
        <taxon>Bacteria</taxon>
        <taxon>Bacillati</taxon>
        <taxon>Bacillota</taxon>
        <taxon>Bacilli</taxon>
        <taxon>Bacillales</taxon>
        <taxon>Staphylococcaceae</taxon>
        <taxon>Staphylococcus</taxon>
    </lineage>
</organism>
<accession>A0ABD7TU55</accession>
<dbReference type="InterPro" id="IPR006541">
    <property type="entry name" value="Bacteriocin_ass"/>
</dbReference>
<dbReference type="NCBIfam" id="TIGR01654">
    <property type="entry name" value="bact_immun_7tm"/>
    <property type="match status" value="1"/>
</dbReference>
<name>A0ABD7TU55_9STAP</name>
<dbReference type="Pfam" id="PF07242">
    <property type="entry name" value="DUF1430"/>
    <property type="match status" value="1"/>
</dbReference>
<keyword evidence="1" id="KW-1133">Transmembrane helix</keyword>
<dbReference type="EMBL" id="CP094809">
    <property type="protein sequence ID" value="UXU57279.1"/>
    <property type="molecule type" value="Genomic_DNA"/>
</dbReference>
<dbReference type="AlphaFoldDB" id="A0ABD7TU55"/>
<keyword evidence="1" id="KW-0812">Transmembrane</keyword>
<gene>
    <name evidence="2" type="ORF">MUA95_00145</name>
</gene>
<proteinExistence type="predicted"/>
<evidence type="ECO:0000313" key="2">
    <source>
        <dbReference type="EMBL" id="UXU57279.1"/>
    </source>
</evidence>
<feature type="transmembrane region" description="Helical" evidence="1">
    <location>
        <begin position="209"/>
        <end position="234"/>
    </location>
</feature>
<evidence type="ECO:0000313" key="3">
    <source>
        <dbReference type="Proteomes" id="UP001065705"/>
    </source>
</evidence>
<evidence type="ECO:0000256" key="1">
    <source>
        <dbReference type="SAM" id="Phobius"/>
    </source>
</evidence>
<protein>
    <submittedName>
        <fullName evidence="2">DUF1430 domain-containing protein</fullName>
    </submittedName>
</protein>
<keyword evidence="1" id="KW-0472">Membrane</keyword>
<sequence>MKKFKLCLDIIVLLLISGLLYVFTFKEQEEIIPNSSHVITITNWDKTSSKSKVLNTIKVQAKNQNIQIIKIVKNFDRKSSIFLFNENLRDTASYNDWKESSSFLSSEQLVNKELKGKYFVIGNHFHEERLVNALQKQGVTVEIEKINRIHLFIELIDENQLLIPLIFLITLYLLYFIYDRGHNFKLYAVQRLHGFSFLQIMLHRSWHRFAYWIMMNISTMVINAIIIFLSQWSITISTFLFRLVILLIIFNGLILILWVTSYILLLTINVVTTLKGKKSHKILIFLGSITKCLMVLTLSFLLAQNLNSYGKLNNIQQSQKFWKSLNDYYMLEISPNHRNDDDKKILEEKVYRLVETSENHGGLLLKNNNIANPEPDNYVPENGNIFFMNHNFISFYKTKDHYFESLNDTSENITVYIPNHLKEQKSAIQNNHQEWANFQKKQNQNVVIRILSKDINIFSFDQVSNMKFQYLNAPILMVLEPNDVSKDFYLAAVSQGGYLFKDSDALKRLIKTYQLEDDISGITNYTDSVVTELNETKTQMLITLITIIINICILMIASIFETLQYFDLNKKQLLIKKIHGISLIKSNGVFLLISICLSIMLAVAIYLLFESKTLLLIIITVLIIQHLGQGIYIKHLEKHYKELIKEI</sequence>
<feature type="transmembrane region" description="Helical" evidence="1">
    <location>
        <begin position="540"/>
        <end position="566"/>
    </location>
</feature>
<dbReference type="RefSeq" id="WP_262626432.1">
    <property type="nucleotide sequence ID" value="NZ_CP094809.1"/>
</dbReference>
<feature type="transmembrane region" description="Helical" evidence="1">
    <location>
        <begin position="587"/>
        <end position="608"/>
    </location>
</feature>
<feature type="transmembrane region" description="Helical" evidence="1">
    <location>
        <begin position="240"/>
        <end position="270"/>
    </location>
</feature>
<feature type="transmembrane region" description="Helical" evidence="1">
    <location>
        <begin position="282"/>
        <end position="303"/>
    </location>
</feature>
<feature type="transmembrane region" description="Helical" evidence="1">
    <location>
        <begin position="161"/>
        <end position="178"/>
    </location>
</feature>